<dbReference type="PANTHER" id="PTHR30383">
    <property type="entry name" value="THIOESTERASE 1/PROTEASE 1/LYSOPHOSPHOLIPASE L1"/>
    <property type="match status" value="1"/>
</dbReference>
<accession>A0A239M201</accession>
<feature type="domain" description="SGNH hydrolase-type esterase" evidence="1">
    <location>
        <begin position="6"/>
        <end position="217"/>
    </location>
</feature>
<reference evidence="2 3" key="1">
    <citation type="submission" date="2017-06" db="EMBL/GenBank/DDBJ databases">
        <authorList>
            <person name="Kim H.J."/>
            <person name="Triplett B.A."/>
        </authorList>
    </citation>
    <scope>NUCLEOTIDE SEQUENCE [LARGE SCALE GENOMIC DNA]</scope>
    <source>
        <strain evidence="2 3">DSM 19307</strain>
    </source>
</reference>
<dbReference type="AlphaFoldDB" id="A0A239M201"/>
<evidence type="ECO:0000259" key="1">
    <source>
        <dbReference type="Pfam" id="PF13472"/>
    </source>
</evidence>
<dbReference type="Gene3D" id="3.40.50.1110">
    <property type="entry name" value="SGNH hydrolase"/>
    <property type="match status" value="1"/>
</dbReference>
<dbReference type="PANTHER" id="PTHR30383:SF5">
    <property type="entry name" value="SGNH HYDROLASE-TYPE ESTERASE DOMAIN-CONTAINING PROTEIN"/>
    <property type="match status" value="1"/>
</dbReference>
<dbReference type="OrthoDB" id="1466788at2"/>
<evidence type="ECO:0000313" key="2">
    <source>
        <dbReference type="EMBL" id="SNT36103.1"/>
    </source>
</evidence>
<dbReference type="InterPro" id="IPR036514">
    <property type="entry name" value="SGNH_hydro_sf"/>
</dbReference>
<sequence length="229" mass="26466">MKITILGNSVALRVRPPENQPENKNYTYWLREKLDPSTTIENISLGATTITNWLKMSDQVINCFPNIYIIHVGVVDSTIREVPLWFYRLSNRKVDNILTKFFKLIYRGVFSKIRAPLSKLRGSRSWVSLKRFEKSYDHLFSMILKDTNAKIIAMPINLANNRVEKQLPGTIKSQKKFNEAIQKVVNKHSQTIVDLDDLRSDQHYPDGVHFNKSGHEIVANKLVSIINEI</sequence>
<dbReference type="GO" id="GO:0004622">
    <property type="term" value="F:phosphatidylcholine lysophospholipase activity"/>
    <property type="evidence" value="ECO:0007669"/>
    <property type="project" value="TreeGrafter"/>
</dbReference>
<dbReference type="Proteomes" id="UP000198393">
    <property type="component" value="Unassembled WGS sequence"/>
</dbReference>
<name>A0A239M201_EKHLU</name>
<dbReference type="SUPFAM" id="SSF52266">
    <property type="entry name" value="SGNH hydrolase"/>
    <property type="match status" value="1"/>
</dbReference>
<dbReference type="EMBL" id="FZPD01000006">
    <property type="protein sequence ID" value="SNT36103.1"/>
    <property type="molecule type" value="Genomic_DNA"/>
</dbReference>
<dbReference type="InterPro" id="IPR013830">
    <property type="entry name" value="SGNH_hydro"/>
</dbReference>
<evidence type="ECO:0000313" key="3">
    <source>
        <dbReference type="Proteomes" id="UP000198393"/>
    </source>
</evidence>
<keyword evidence="3" id="KW-1185">Reference proteome</keyword>
<dbReference type="CDD" id="cd00229">
    <property type="entry name" value="SGNH_hydrolase"/>
    <property type="match status" value="1"/>
</dbReference>
<gene>
    <name evidence="2" type="ORF">SAMN05421640_3542</name>
</gene>
<protein>
    <submittedName>
        <fullName evidence="2">GDSL-like Lipase/Acylhydrolase family protein</fullName>
    </submittedName>
</protein>
<dbReference type="InterPro" id="IPR051532">
    <property type="entry name" value="Ester_Hydrolysis_Enzymes"/>
</dbReference>
<organism evidence="2 3">
    <name type="scientific">Ekhidna lutea</name>
    <dbReference type="NCBI Taxonomy" id="447679"/>
    <lineage>
        <taxon>Bacteria</taxon>
        <taxon>Pseudomonadati</taxon>
        <taxon>Bacteroidota</taxon>
        <taxon>Cytophagia</taxon>
        <taxon>Cytophagales</taxon>
        <taxon>Reichenbachiellaceae</taxon>
        <taxon>Ekhidna</taxon>
    </lineage>
</organism>
<dbReference type="RefSeq" id="WP_089358211.1">
    <property type="nucleotide sequence ID" value="NZ_FZPD01000006.1"/>
</dbReference>
<proteinExistence type="predicted"/>
<dbReference type="Pfam" id="PF13472">
    <property type="entry name" value="Lipase_GDSL_2"/>
    <property type="match status" value="1"/>
</dbReference>
<keyword evidence="2" id="KW-0378">Hydrolase</keyword>